<reference evidence="9 10" key="2">
    <citation type="submission" date="2019-05" db="EMBL/GenBank/DDBJ databases">
        <title>Genome evolution of the obligate endosymbiont Buchnera aphidicola.</title>
        <authorList>
            <person name="Moran N.A."/>
        </authorList>
    </citation>
    <scope>NUCLEOTIDE SEQUENCE [LARGE SCALE GENOMIC DNA]</scope>
    <source>
        <strain evidence="9 10">Ane</strain>
    </source>
</reference>
<feature type="domain" description="Metalloprotease TldD/E central" evidence="8">
    <location>
        <begin position="126"/>
        <end position="241"/>
    </location>
</feature>
<comment type="similarity">
    <text evidence="2">Belongs to the peptidase U62 family.</text>
</comment>
<sequence length="484" mass="53728">MTLELVSESLLTANKINRQDLFEILKDISDHSLDYGDLYFQSRICESWSLENGIIKEGTYHLDQGVGIRAISGERTGFSYTDQISIEALRKNAKIAKSILDSKEKKIKKKIFTEQKKNFFYDILNPLKKFTSNEKINLLYRVNHIARNCDHRVVQVNATLSGSYEKILVVSTDGNLDTDIRPLVEFSVSVVVEERGKVERGRSGGGSRTNYNFFLDEDKSLEQIRIDFWTKEAVRIALLNLSSKEAPSGTFPVVLGSGWPGVLLHEAVGHGLEGDFNRKGTSVFANMIGKKVTSELCTIIDDGTIQNQRGSLNIDDEGVSGQYNILIENGILKKYMQDKLNARLMGTQSTGNGRRESYSHLPMPRMTNTYMLSGKSKIEDIIKSIDYGIYAINFSGGQVDITSGQFVFSTSEAYLIKQGKILNPIKNTTLIGSGLEVMQKISMVGNDLKMDQGMGMCGKEGQNIPVGIGQPSIKIDKLTIGGTI</sequence>
<dbReference type="GO" id="GO:0005829">
    <property type="term" value="C:cytosol"/>
    <property type="evidence" value="ECO:0007669"/>
    <property type="project" value="TreeGrafter"/>
</dbReference>
<dbReference type="InterPro" id="IPR045569">
    <property type="entry name" value="Metalloprtase-TldD/E_C"/>
</dbReference>
<dbReference type="PANTHER" id="PTHR30624">
    <property type="entry name" value="UNCHARACTERIZED PROTEIN TLDD AND PMBA"/>
    <property type="match status" value="1"/>
</dbReference>
<evidence type="ECO:0000259" key="8">
    <source>
        <dbReference type="Pfam" id="PF19290"/>
    </source>
</evidence>
<dbReference type="GO" id="GO:0008237">
    <property type="term" value="F:metallopeptidase activity"/>
    <property type="evidence" value="ECO:0007669"/>
    <property type="project" value="UniProtKB-KW"/>
</dbReference>
<evidence type="ECO:0000259" key="6">
    <source>
        <dbReference type="Pfam" id="PF01523"/>
    </source>
</evidence>
<keyword evidence="3 9" id="KW-0645">Protease</keyword>
<keyword evidence="5 9" id="KW-0482">Metalloprotease</keyword>
<gene>
    <name evidence="9" type="primary">tldD</name>
    <name evidence="9" type="ORF">D9V64_02015</name>
</gene>
<proteinExistence type="inferred from homology"/>
<dbReference type="OrthoDB" id="9803213at2"/>
<dbReference type="AlphaFoldDB" id="A0A4D6XXL6"/>
<keyword evidence="4" id="KW-0378">Hydrolase</keyword>
<dbReference type="Proteomes" id="UP000298791">
    <property type="component" value="Chromosome"/>
</dbReference>
<dbReference type="SUPFAM" id="SSF111283">
    <property type="entry name" value="Putative modulator of DNA gyrase, PmbA/TldD"/>
    <property type="match status" value="1"/>
</dbReference>
<feature type="domain" description="Metalloprotease TldD/E N-terminal" evidence="6">
    <location>
        <begin position="37"/>
        <end position="96"/>
    </location>
</feature>
<dbReference type="Pfam" id="PF01523">
    <property type="entry name" value="PmbA_TldD_1st"/>
    <property type="match status" value="1"/>
</dbReference>
<organism evidence="9 10">
    <name type="scientific">Buchnera aphidicola</name>
    <name type="common">Aphis nerii</name>
    <dbReference type="NCBI Taxonomy" id="1241835"/>
    <lineage>
        <taxon>Bacteria</taxon>
        <taxon>Pseudomonadati</taxon>
        <taxon>Pseudomonadota</taxon>
        <taxon>Gammaproteobacteria</taxon>
        <taxon>Enterobacterales</taxon>
        <taxon>Erwiniaceae</taxon>
        <taxon>Buchnera</taxon>
    </lineage>
</organism>
<dbReference type="EMBL" id="CP034885">
    <property type="protein sequence ID" value="QCI18930.1"/>
    <property type="molecule type" value="Genomic_DNA"/>
</dbReference>
<accession>A0A4D6XXL6</accession>
<dbReference type="PIRSF" id="PIRSF004919">
    <property type="entry name" value="TldD"/>
    <property type="match status" value="1"/>
</dbReference>
<dbReference type="InterPro" id="IPR036059">
    <property type="entry name" value="TldD/PmbA_sf"/>
</dbReference>
<evidence type="ECO:0000256" key="4">
    <source>
        <dbReference type="ARBA" id="ARBA00022801"/>
    </source>
</evidence>
<dbReference type="Pfam" id="PF19289">
    <property type="entry name" value="PmbA_TldD_3rd"/>
    <property type="match status" value="1"/>
</dbReference>
<dbReference type="PANTHER" id="PTHR30624:SF4">
    <property type="entry name" value="METALLOPROTEASE TLDD"/>
    <property type="match status" value="1"/>
</dbReference>
<dbReference type="InterPro" id="IPR002510">
    <property type="entry name" value="Metalloprtase-TldD/E_N"/>
</dbReference>
<dbReference type="InterPro" id="IPR045570">
    <property type="entry name" value="Metalloprtase-TldD/E_cen_dom"/>
</dbReference>
<comment type="function">
    <text evidence="1">Probable metalloprotease.</text>
</comment>
<evidence type="ECO:0000313" key="9">
    <source>
        <dbReference type="EMBL" id="QCI18930.1"/>
    </source>
</evidence>
<protein>
    <submittedName>
        <fullName evidence="9">Metalloprotease TldD</fullName>
    </submittedName>
</protein>
<evidence type="ECO:0000313" key="10">
    <source>
        <dbReference type="Proteomes" id="UP000298791"/>
    </source>
</evidence>
<feature type="domain" description="Metalloprotease TldD/E C-terminal" evidence="7">
    <location>
        <begin position="248"/>
        <end position="482"/>
    </location>
</feature>
<evidence type="ECO:0000256" key="5">
    <source>
        <dbReference type="ARBA" id="ARBA00023049"/>
    </source>
</evidence>
<dbReference type="InterPro" id="IPR051463">
    <property type="entry name" value="Peptidase_U62_metallo"/>
</dbReference>
<dbReference type="InterPro" id="IPR025502">
    <property type="entry name" value="TldD"/>
</dbReference>
<dbReference type="NCBIfam" id="NF008006">
    <property type="entry name" value="PRK10735.1"/>
    <property type="match status" value="1"/>
</dbReference>
<dbReference type="GO" id="GO:0006508">
    <property type="term" value="P:proteolysis"/>
    <property type="evidence" value="ECO:0007669"/>
    <property type="project" value="UniProtKB-KW"/>
</dbReference>
<dbReference type="Gene3D" id="3.30.2290.10">
    <property type="entry name" value="PmbA/TldD superfamily"/>
    <property type="match status" value="1"/>
</dbReference>
<evidence type="ECO:0000259" key="7">
    <source>
        <dbReference type="Pfam" id="PF19289"/>
    </source>
</evidence>
<evidence type="ECO:0000256" key="3">
    <source>
        <dbReference type="ARBA" id="ARBA00022670"/>
    </source>
</evidence>
<evidence type="ECO:0000256" key="2">
    <source>
        <dbReference type="ARBA" id="ARBA00005836"/>
    </source>
</evidence>
<reference evidence="9 10" key="1">
    <citation type="submission" date="2018-12" db="EMBL/GenBank/DDBJ databases">
        <authorList>
            <person name="Chong R.A."/>
        </authorList>
    </citation>
    <scope>NUCLEOTIDE SEQUENCE [LARGE SCALE GENOMIC DNA]</scope>
    <source>
        <strain evidence="9 10">Ane</strain>
    </source>
</reference>
<evidence type="ECO:0000256" key="1">
    <source>
        <dbReference type="ARBA" id="ARBA00002796"/>
    </source>
</evidence>
<dbReference type="RefSeq" id="WP_158366816.1">
    <property type="nucleotide sequence ID" value="NZ_CP034885.1"/>
</dbReference>
<dbReference type="InterPro" id="IPR035068">
    <property type="entry name" value="TldD/PmbA_N"/>
</dbReference>
<dbReference type="Pfam" id="PF19290">
    <property type="entry name" value="PmbA_TldD_2nd"/>
    <property type="match status" value="1"/>
</dbReference>
<name>A0A4D6XXL6_9GAMM</name>